<evidence type="ECO:0000256" key="13">
    <source>
        <dbReference type="RuleBase" id="RU004560"/>
    </source>
</evidence>
<dbReference type="GO" id="GO:0046872">
    <property type="term" value="F:metal ion binding"/>
    <property type="evidence" value="ECO:0007669"/>
    <property type="project" value="UniProtKB-KW"/>
</dbReference>
<dbReference type="InterPro" id="IPR011068">
    <property type="entry name" value="NuclTrfase_I-like_C"/>
</dbReference>
<organism evidence="16 17">
    <name type="scientific">Gnomoniopsis smithogilvyi</name>
    <dbReference type="NCBI Taxonomy" id="1191159"/>
    <lineage>
        <taxon>Eukaryota</taxon>
        <taxon>Fungi</taxon>
        <taxon>Dikarya</taxon>
        <taxon>Ascomycota</taxon>
        <taxon>Pezizomycotina</taxon>
        <taxon>Sordariomycetes</taxon>
        <taxon>Sordariomycetidae</taxon>
        <taxon>Diaporthales</taxon>
        <taxon>Gnomoniaceae</taxon>
        <taxon>Gnomoniopsis</taxon>
    </lineage>
</organism>
<evidence type="ECO:0000256" key="12">
    <source>
        <dbReference type="ARBA" id="ARBA00023242"/>
    </source>
</evidence>
<dbReference type="InterPro" id="IPR043519">
    <property type="entry name" value="NT_sf"/>
</dbReference>
<dbReference type="Gene3D" id="3.30.460.10">
    <property type="entry name" value="Beta Polymerase, domain 2"/>
    <property type="match status" value="1"/>
</dbReference>
<dbReference type="OrthoDB" id="412748at2759"/>
<dbReference type="SUPFAM" id="SSF81631">
    <property type="entry name" value="PAP/OAS1 substrate-binding domain"/>
    <property type="match status" value="1"/>
</dbReference>
<feature type="compositionally biased region" description="Polar residues" evidence="14">
    <location>
        <begin position="1334"/>
        <end position="1350"/>
    </location>
</feature>
<keyword evidence="8" id="KW-0479">Metal-binding</keyword>
<dbReference type="Pfam" id="PF04928">
    <property type="entry name" value="PAP_central"/>
    <property type="match status" value="1"/>
</dbReference>
<evidence type="ECO:0000256" key="3">
    <source>
        <dbReference type="ARBA" id="ARBA00004123"/>
    </source>
</evidence>
<dbReference type="InterPro" id="IPR046707">
    <property type="entry name" value="DUF6780"/>
</dbReference>
<dbReference type="FunFam" id="3.30.460.10:FF:000002">
    <property type="entry name" value="Poly(A) polymerase alpha, putative"/>
    <property type="match status" value="1"/>
</dbReference>
<dbReference type="GO" id="GO:0031123">
    <property type="term" value="P:RNA 3'-end processing"/>
    <property type="evidence" value="ECO:0007669"/>
    <property type="project" value="InterPro"/>
</dbReference>
<dbReference type="InterPro" id="IPR048840">
    <property type="entry name" value="PolA_pol_NTPase"/>
</dbReference>
<keyword evidence="9 13" id="KW-0547">Nucleotide-binding</keyword>
<comment type="cofactor">
    <cofactor evidence="1">
        <name>Mn(2+)</name>
        <dbReference type="ChEBI" id="CHEBI:29035"/>
    </cofactor>
</comment>
<dbReference type="Gene3D" id="3.40.50.300">
    <property type="entry name" value="P-loop containing nucleotide triphosphate hydrolases"/>
    <property type="match status" value="1"/>
</dbReference>
<dbReference type="PROSITE" id="PS00675">
    <property type="entry name" value="SIGMA54_INTERACT_1"/>
    <property type="match status" value="1"/>
</dbReference>
<keyword evidence="6" id="KW-0507">mRNA processing</keyword>
<evidence type="ECO:0000256" key="2">
    <source>
        <dbReference type="ARBA" id="ARBA00001946"/>
    </source>
</evidence>
<keyword evidence="10" id="KW-0067">ATP-binding</keyword>
<protein>
    <recommendedName>
        <fullName evidence="5">polynucleotide adenylyltransferase</fullName>
        <ecNumber evidence="5">2.7.7.19</ecNumber>
    </recommendedName>
</protein>
<evidence type="ECO:0000256" key="8">
    <source>
        <dbReference type="ARBA" id="ARBA00022723"/>
    </source>
</evidence>
<dbReference type="FunFam" id="1.10.1410.10:FF:000001">
    <property type="entry name" value="Putative poly(A) polymerase gamma"/>
    <property type="match status" value="1"/>
</dbReference>
<feature type="compositionally biased region" description="Polar residues" evidence="14">
    <location>
        <begin position="86"/>
        <end position="96"/>
    </location>
</feature>
<comment type="cofactor">
    <cofactor evidence="2">
        <name>Mg(2+)</name>
        <dbReference type="ChEBI" id="CHEBI:18420"/>
    </cofactor>
</comment>
<comment type="similarity">
    <text evidence="13">Belongs to the TRAFAC class TrmE-Era-EngA-EngB-Septin-like GTPase superfamily. Septin GTPase family.</text>
</comment>
<dbReference type="SUPFAM" id="SSF55003">
    <property type="entry name" value="PAP/Archaeal CCA-adding enzyme, C-terminal domain"/>
    <property type="match status" value="1"/>
</dbReference>
<dbReference type="Pfam" id="PF20750">
    <property type="entry name" value="PAP_NTPase"/>
    <property type="match status" value="1"/>
</dbReference>
<proteinExistence type="inferred from homology"/>
<keyword evidence="16" id="KW-0548">Nucleotidyltransferase</keyword>
<evidence type="ECO:0000256" key="5">
    <source>
        <dbReference type="ARBA" id="ARBA00012388"/>
    </source>
</evidence>
<dbReference type="InterPro" id="IPR007012">
    <property type="entry name" value="PolA_pol_cen_dom"/>
</dbReference>
<evidence type="ECO:0000259" key="15">
    <source>
        <dbReference type="PROSITE" id="PS51719"/>
    </source>
</evidence>
<name>A0A9W8YUC9_9PEZI</name>
<evidence type="ECO:0000256" key="14">
    <source>
        <dbReference type="SAM" id="MobiDB-lite"/>
    </source>
</evidence>
<keyword evidence="11" id="KW-0460">Magnesium</keyword>
<keyword evidence="17" id="KW-1185">Reference proteome</keyword>
<evidence type="ECO:0000313" key="16">
    <source>
        <dbReference type="EMBL" id="KAJ4391756.1"/>
    </source>
</evidence>
<dbReference type="GO" id="GO:1990817">
    <property type="term" value="F:poly(A) RNA polymerase activity"/>
    <property type="evidence" value="ECO:0007669"/>
    <property type="project" value="UniProtKB-EC"/>
</dbReference>
<comment type="caution">
    <text evidence="16">The sequence shown here is derived from an EMBL/GenBank/DDBJ whole genome shotgun (WGS) entry which is preliminary data.</text>
</comment>
<dbReference type="GO" id="GO:0003723">
    <property type="term" value="F:RNA binding"/>
    <property type="evidence" value="ECO:0007669"/>
    <property type="project" value="InterPro"/>
</dbReference>
<dbReference type="PANTHER" id="PTHR10682">
    <property type="entry name" value="POLY A POLYMERASE"/>
    <property type="match status" value="1"/>
</dbReference>
<dbReference type="InterPro" id="IPR030379">
    <property type="entry name" value="G_SEPTIN_dom"/>
</dbReference>
<sequence length="1350" mass="149511">MRPLSGDMPLHSTRTSDGGAPAASQQPTMTFTRPIDESAIDDALQQPLANFMHATRDPRKHHMQQAGVGSNEPVPNSPPRHVAAQQRDSNIPTTPSVRDIEEHSDDDSQACGSPLLLQKPTLAPSSPGASQSITPLMLATSGPASAVSGLSSPRGSVAASLSEETGSQALSMSLELEPETDLSPEGNDRVPQLVMPSIKMPSRRPFTEEGKRIGRLKVLIAGDSGVGKTALIKAIVQCTDTIVHVDPIPSPSHISRRRSNSRSQARFGFSGYGSATSHICEIFASTKPLPEWWPELDDSQLLKRRRSVGGDTILDRNICFIDTPGRSGDLSSMETIAPVVHYIESLFELVQTNGSSDPDMLNMLGGDGGNQVDAVLYLVKDKLRPADFECLQLLAPLTNVIPLIAKADTMSTEAIAQSKLQIRSELMEAGIRPFPFKDGSMWPYAVSSQAGSDHDIMDASVLMSPDYVQPLVASELPALVEQMFCEDGASWLRHAAAQKFLQWKKSGSFSRPRGLSRSLAIPAGNSLVATGLRTYPQTTQIADHQQQQERLARVQMANWAANLERSLKREQAQLEALARRERADWLLRKMSEEYGEGRLIAAGDTGRRTLSLRDKEKSTLPRTSKHHGFSTEAHQDPLGLVEVTANMKARGWDAVQLLGSLGLLGGLAFWVTKQSWCAQAIGWALESWAALWHNERYPCPPAPAPAIAPLPNQKPVLVPLLTIEFPTPFNYSLPGCLANVPSADISIANMAADNQWGVTPPISLTLPNESESRANDALFAELRAQNTYEHATETAKRETVLKSLQSIAVEFVRKVAERTHADNPAIQKTARGRIFTYGSYRLGVFGPGSDIDTLVVGPKYVTREHFFELFPDLLREMAPPGSITDLTAVTDAFVPIIKFEYSGISIDLIYSRIATLLEIPPVSSNWDLLDNNLLRGLDEAELRSLNGTRVTDDILKLVPEKTSFRLALRAIKLWAQKRAIYANIMGFPGGVAWAMLVARVCQLYPKANGAVLVNKFFNIIRRWPWPQPVLLKHVEEGPLQVRVWNPKIYKGDGYHLMPIITPAYPSMCATFNITHSSKAVIQKELDFFAEQVEQIMLGKLPWKSLFVKHTFFTQDYKYYIIVNAASMTKENSKIWGGFVESKIRLLVQSLERHASIQLARPFNKGYERKHRCSHNYDEWPKILDGSLEYMVKDEDNADEIKTEPATGIVKTEPKNEDGTDGFDAKNTDEKMEIEDEKTDKHVYTSTHYIGIELRPGAKQLDLSYEVNDFKNLCFNWDKYNEELSDSCAVSIQHVRNWSLPDDVFEPGEVRPTRPLKKKATNGTNGNKRKPPTEDSPNAQKRQKTTTVSAG</sequence>
<dbReference type="PANTHER" id="PTHR10682:SF10">
    <property type="entry name" value="POLYNUCLEOTIDE ADENYLYLTRANSFERASE"/>
    <property type="match status" value="1"/>
</dbReference>
<dbReference type="SUPFAM" id="SSF52540">
    <property type="entry name" value="P-loop containing nucleoside triphosphate hydrolases"/>
    <property type="match status" value="1"/>
</dbReference>
<gene>
    <name evidence="16" type="primary">PAP1</name>
    <name evidence="16" type="ORF">N0V93_005376</name>
</gene>
<evidence type="ECO:0000256" key="7">
    <source>
        <dbReference type="ARBA" id="ARBA00022679"/>
    </source>
</evidence>
<keyword evidence="13" id="KW-0342">GTP-binding</keyword>
<dbReference type="InterPro" id="IPR027417">
    <property type="entry name" value="P-loop_NTPase"/>
</dbReference>
<feature type="region of interest" description="Disordered" evidence="14">
    <location>
        <begin position="57"/>
        <end position="166"/>
    </location>
</feature>
<dbReference type="PROSITE" id="PS51719">
    <property type="entry name" value="G_SEPTIN"/>
    <property type="match status" value="1"/>
</dbReference>
<dbReference type="GO" id="GO:0005524">
    <property type="term" value="F:ATP binding"/>
    <property type="evidence" value="ECO:0007669"/>
    <property type="project" value="UniProtKB-KW"/>
</dbReference>
<evidence type="ECO:0000256" key="11">
    <source>
        <dbReference type="ARBA" id="ARBA00022842"/>
    </source>
</evidence>
<comment type="similarity">
    <text evidence="4">Belongs to the poly(A) polymerase family.</text>
</comment>
<dbReference type="CDD" id="cd05402">
    <property type="entry name" value="NT_PAP_TUTase"/>
    <property type="match status" value="1"/>
</dbReference>
<dbReference type="EC" id="2.7.7.19" evidence="5"/>
<dbReference type="Pfam" id="PF00735">
    <property type="entry name" value="Septin"/>
    <property type="match status" value="1"/>
</dbReference>
<accession>A0A9W8YUC9</accession>
<feature type="compositionally biased region" description="Polar residues" evidence="14">
    <location>
        <begin position="123"/>
        <end position="134"/>
    </location>
</feature>
<reference evidence="16" key="1">
    <citation type="submission" date="2022-10" db="EMBL/GenBank/DDBJ databases">
        <title>Tapping the CABI collections for fungal endophytes: first genome assemblies for Collariella, Neodidymelliopsis, Ascochyta clinopodiicola, Didymella pomorum, Didymosphaeria variabile, Neocosmospora piperis and Neocucurbitaria cava.</title>
        <authorList>
            <person name="Hill R."/>
        </authorList>
    </citation>
    <scope>NUCLEOTIDE SEQUENCE</scope>
    <source>
        <strain evidence="16">IMI 355082</strain>
    </source>
</reference>
<comment type="subcellular location">
    <subcellularLocation>
        <location evidence="3">Nucleus</location>
    </subcellularLocation>
</comment>
<feature type="region of interest" description="Disordered" evidence="14">
    <location>
        <begin position="1301"/>
        <end position="1350"/>
    </location>
</feature>
<dbReference type="Gene3D" id="1.10.1410.10">
    <property type="match status" value="1"/>
</dbReference>
<dbReference type="Pfam" id="PF20571">
    <property type="entry name" value="DUF6780"/>
    <property type="match status" value="1"/>
</dbReference>
<dbReference type="SUPFAM" id="SSF81301">
    <property type="entry name" value="Nucleotidyltransferase"/>
    <property type="match status" value="1"/>
</dbReference>
<evidence type="ECO:0000313" key="17">
    <source>
        <dbReference type="Proteomes" id="UP001140453"/>
    </source>
</evidence>
<dbReference type="Gene3D" id="3.30.70.590">
    <property type="entry name" value="Poly(A) polymerase predicted RNA binding domain"/>
    <property type="match status" value="1"/>
</dbReference>
<dbReference type="GO" id="GO:0005634">
    <property type="term" value="C:nucleus"/>
    <property type="evidence" value="ECO:0007669"/>
    <property type="project" value="UniProtKB-SubCell"/>
</dbReference>
<dbReference type="GO" id="GO:0006397">
    <property type="term" value="P:mRNA processing"/>
    <property type="evidence" value="ECO:0007669"/>
    <property type="project" value="UniProtKB-KW"/>
</dbReference>
<evidence type="ECO:0000256" key="4">
    <source>
        <dbReference type="ARBA" id="ARBA00010912"/>
    </source>
</evidence>
<evidence type="ECO:0000256" key="1">
    <source>
        <dbReference type="ARBA" id="ARBA00001936"/>
    </source>
</evidence>
<evidence type="ECO:0000256" key="6">
    <source>
        <dbReference type="ARBA" id="ARBA00022664"/>
    </source>
</evidence>
<dbReference type="Proteomes" id="UP001140453">
    <property type="component" value="Unassembled WGS sequence"/>
</dbReference>
<keyword evidence="12" id="KW-0539">Nucleus</keyword>
<feature type="region of interest" description="Disordered" evidence="14">
    <location>
        <begin position="1"/>
        <end position="42"/>
    </location>
</feature>
<evidence type="ECO:0000256" key="10">
    <source>
        <dbReference type="ARBA" id="ARBA00022840"/>
    </source>
</evidence>
<evidence type="ECO:0000256" key="9">
    <source>
        <dbReference type="ARBA" id="ARBA00022741"/>
    </source>
</evidence>
<dbReference type="Pfam" id="PF04926">
    <property type="entry name" value="PAP_RNA-bind"/>
    <property type="match status" value="1"/>
</dbReference>
<dbReference type="InterPro" id="IPR025662">
    <property type="entry name" value="Sigma_54_int_dom_ATP-bd_1"/>
</dbReference>
<dbReference type="GO" id="GO:0005525">
    <property type="term" value="F:GTP binding"/>
    <property type="evidence" value="ECO:0007669"/>
    <property type="project" value="UniProtKB-KW"/>
</dbReference>
<feature type="domain" description="Septin-type G" evidence="15">
    <location>
        <begin position="212"/>
        <end position="554"/>
    </location>
</feature>
<dbReference type="InterPro" id="IPR007010">
    <property type="entry name" value="PolA_pol_RNA-bd_dom"/>
</dbReference>
<dbReference type="EMBL" id="JAPEVB010000003">
    <property type="protein sequence ID" value="KAJ4391756.1"/>
    <property type="molecule type" value="Genomic_DNA"/>
</dbReference>
<keyword evidence="7 16" id="KW-0808">Transferase</keyword>